<dbReference type="InterPro" id="IPR042099">
    <property type="entry name" value="ANL_N_sf"/>
</dbReference>
<dbReference type="AlphaFoldDB" id="Q5X095"/>
<dbReference type="FunFam" id="3.30.300.30:FF:000004">
    <property type="entry name" value="Acetyl-coenzyme A synthetase"/>
    <property type="match status" value="1"/>
</dbReference>
<dbReference type="EMBL" id="CR628337">
    <property type="protein sequence ID" value="CAH14356.1"/>
    <property type="molecule type" value="Genomic_DNA"/>
</dbReference>
<dbReference type="Pfam" id="PF16177">
    <property type="entry name" value="ACAS_N"/>
    <property type="match status" value="1"/>
</dbReference>
<dbReference type="GO" id="GO:0016208">
    <property type="term" value="F:AMP binding"/>
    <property type="evidence" value="ECO:0007669"/>
    <property type="project" value="InterPro"/>
</dbReference>
<dbReference type="InterPro" id="IPR045851">
    <property type="entry name" value="AMP-bd_C_sf"/>
</dbReference>
<evidence type="ECO:0000313" key="11">
    <source>
        <dbReference type="Proteomes" id="UP000002517"/>
    </source>
</evidence>
<keyword evidence="5" id="KW-0007">Acetylation</keyword>
<sequence length="652" mass="72216">MSIKALVISIFQPLLNTLAKHKRCSMLPVHLKHPHLTPTEESLSEFWSEIAAQTIDWIQPWSITLQGGLHKGDVKWFQGGLLNVSASCLDRHLPHKANQTAIIWEGDDENQNKTLTFAQLYSEVCKMSNVLKSLNVRKGDTVGIYLPMIPEAAIAMLACARIGAIHTVVFAGFSAHALQQRLIASSCKCLITADAFQRGAKTIPLKKQADEASVDLNITKLVVKNSNAPTTLNKSKEHWWHELKQTVSDQCTPEPMNAEDPLFILYTSGSTGQPKGVVHTTGGYLVQTAYTHQLIFACQDNEVFWCTADIGWITGHSYVVYGPLCNGITTLMFEGIPTWPDAARNWRIIDKHQVNVFYTAPTAIRSLMRAGDQWLNSSSRSSLRLLGSVGEPINPEAWNWYHQKVGQGKCPIVDTWWQTETGAIMISPRASDEVIKPGSACKPIPGIVPVLLNEQGHEINGAGEGLLAIKYPWPSMARTIAGDHQRYCNTYLSNGYYITGDGAKRDEDGDYWITGRIDDVLNVSGHRLGTAEIESALVSHPKVAEAGVVGIPHDLKGQGIFAYVILKQGNKPDTKLQTELMERVKDEISAIAKPDVIQFVNDLPKTRSGKIMRRILRKIACKEVSHIDELGDLTTLANPQIVEELMKNILKR</sequence>
<dbReference type="Pfam" id="PF13193">
    <property type="entry name" value="AMP-binding_C"/>
    <property type="match status" value="1"/>
</dbReference>
<evidence type="ECO:0000256" key="4">
    <source>
        <dbReference type="ARBA" id="ARBA00022840"/>
    </source>
</evidence>
<comment type="similarity">
    <text evidence="1">Belongs to the ATP-dependent AMP-binding enzyme family.</text>
</comment>
<keyword evidence="3" id="KW-0547">Nucleotide-binding</keyword>
<dbReference type="NCBIfam" id="TIGR02188">
    <property type="entry name" value="Ac_CoA_lig_AcsA"/>
    <property type="match status" value="1"/>
</dbReference>
<dbReference type="KEGG" id="lpf:lpl0126"/>
<feature type="domain" description="AMP-binding enzyme C-terminal" evidence="8">
    <location>
        <begin position="532"/>
        <end position="610"/>
    </location>
</feature>
<feature type="domain" description="AMP-dependent synthetase/ligase" evidence="7">
    <location>
        <begin position="92"/>
        <end position="472"/>
    </location>
</feature>
<keyword evidence="4" id="KW-0067">ATP-binding</keyword>
<evidence type="ECO:0000256" key="1">
    <source>
        <dbReference type="ARBA" id="ARBA00006432"/>
    </source>
</evidence>
<gene>
    <name evidence="10" type="primary">acsB</name>
    <name evidence="10" type="ordered locus">lpl0126</name>
</gene>
<dbReference type="FunFam" id="3.40.50.12780:FF:000001">
    <property type="entry name" value="Acetyl-coenzyme A synthetase"/>
    <property type="match status" value="1"/>
</dbReference>
<dbReference type="GO" id="GO:0019427">
    <property type="term" value="P:acetyl-CoA biosynthetic process from acetate"/>
    <property type="evidence" value="ECO:0007669"/>
    <property type="project" value="UniProtKB-UniRule"/>
</dbReference>
<evidence type="ECO:0000259" key="7">
    <source>
        <dbReference type="Pfam" id="PF00501"/>
    </source>
</evidence>
<dbReference type="PANTHER" id="PTHR24095">
    <property type="entry name" value="ACETYL-COENZYME A SYNTHETASE"/>
    <property type="match status" value="1"/>
</dbReference>
<protein>
    <recommendedName>
        <fullName evidence="6">Acetate--CoA ligase</fullName>
        <ecNumber evidence="6">6.2.1.1</ecNumber>
    </recommendedName>
</protein>
<dbReference type="Pfam" id="PF00501">
    <property type="entry name" value="AMP-binding"/>
    <property type="match status" value="1"/>
</dbReference>
<dbReference type="InterPro" id="IPR011904">
    <property type="entry name" value="Ac_CoA_lig"/>
</dbReference>
<accession>Q5X095</accession>
<dbReference type="InterPro" id="IPR000873">
    <property type="entry name" value="AMP-dep_synth/lig_dom"/>
</dbReference>
<feature type="domain" description="Acetyl-coenzyme A synthetase N-terminal" evidence="9">
    <location>
        <begin position="41"/>
        <end position="88"/>
    </location>
</feature>
<reference evidence="10 11" key="1">
    <citation type="journal article" date="2004" name="Nat. Genet.">
        <title>Evidence in the Legionella pneumophila genome for exploitation of host cell functions and high genome plasticity.</title>
        <authorList>
            <person name="Cazalet C."/>
            <person name="Rusniok C."/>
            <person name="Bruggemann H."/>
            <person name="Zidane N."/>
            <person name="Magnier A."/>
            <person name="Ma L."/>
            <person name="Tichit M."/>
            <person name="Jarraud S."/>
            <person name="Bouchier C."/>
            <person name="Vandenesch F."/>
            <person name="Kunst F."/>
            <person name="Etienne J."/>
            <person name="Glaser P."/>
            <person name="Buchrieser C."/>
        </authorList>
    </citation>
    <scope>NUCLEOTIDE SEQUENCE [LARGE SCALE GENOMIC DNA]</scope>
    <source>
        <strain evidence="10 11">Lens</strain>
    </source>
</reference>
<evidence type="ECO:0000256" key="3">
    <source>
        <dbReference type="ARBA" id="ARBA00022741"/>
    </source>
</evidence>
<evidence type="ECO:0000259" key="8">
    <source>
        <dbReference type="Pfam" id="PF13193"/>
    </source>
</evidence>
<dbReference type="CDD" id="cd05966">
    <property type="entry name" value="ACS"/>
    <property type="match status" value="1"/>
</dbReference>
<dbReference type="GO" id="GO:0005524">
    <property type="term" value="F:ATP binding"/>
    <property type="evidence" value="ECO:0007669"/>
    <property type="project" value="UniProtKB-KW"/>
</dbReference>
<dbReference type="HOGENOM" id="CLU_000022_3_6_6"/>
<keyword evidence="2" id="KW-0436">Ligase</keyword>
<dbReference type="Proteomes" id="UP000002517">
    <property type="component" value="Chromosome"/>
</dbReference>
<dbReference type="InterPro" id="IPR025110">
    <property type="entry name" value="AMP-bd_C"/>
</dbReference>
<evidence type="ECO:0000259" key="9">
    <source>
        <dbReference type="Pfam" id="PF16177"/>
    </source>
</evidence>
<evidence type="ECO:0000313" key="10">
    <source>
        <dbReference type="EMBL" id="CAH14356.1"/>
    </source>
</evidence>
<dbReference type="PANTHER" id="PTHR24095:SF14">
    <property type="entry name" value="ACETYL-COENZYME A SYNTHETASE 1"/>
    <property type="match status" value="1"/>
</dbReference>
<dbReference type="SUPFAM" id="SSF56801">
    <property type="entry name" value="Acetyl-CoA synthetase-like"/>
    <property type="match status" value="1"/>
</dbReference>
<dbReference type="Gene3D" id="3.40.50.12780">
    <property type="entry name" value="N-terminal domain of ligase-like"/>
    <property type="match status" value="1"/>
</dbReference>
<dbReference type="InterPro" id="IPR020845">
    <property type="entry name" value="AMP-binding_CS"/>
</dbReference>
<evidence type="ECO:0000256" key="2">
    <source>
        <dbReference type="ARBA" id="ARBA00022598"/>
    </source>
</evidence>
<proteinExistence type="inferred from homology"/>
<dbReference type="EC" id="6.2.1.1" evidence="6"/>
<dbReference type="PROSITE" id="PS00455">
    <property type="entry name" value="AMP_BINDING"/>
    <property type="match status" value="1"/>
</dbReference>
<dbReference type="InterPro" id="IPR032387">
    <property type="entry name" value="ACAS_N"/>
</dbReference>
<name>Q5X095_LEGPL</name>
<evidence type="ECO:0000256" key="6">
    <source>
        <dbReference type="NCBIfam" id="TIGR02188"/>
    </source>
</evidence>
<dbReference type="NCBIfam" id="NF001208">
    <property type="entry name" value="PRK00174.1"/>
    <property type="match status" value="1"/>
</dbReference>
<dbReference type="GO" id="GO:0003987">
    <property type="term" value="F:acetate-CoA ligase activity"/>
    <property type="evidence" value="ECO:0007669"/>
    <property type="project" value="UniProtKB-UniRule"/>
</dbReference>
<evidence type="ECO:0000256" key="5">
    <source>
        <dbReference type="ARBA" id="ARBA00022990"/>
    </source>
</evidence>
<dbReference type="Gene3D" id="3.30.300.30">
    <property type="match status" value="1"/>
</dbReference>
<organism evidence="10 11">
    <name type="scientific">Legionella pneumophila (strain Lens)</name>
    <dbReference type="NCBI Taxonomy" id="297245"/>
    <lineage>
        <taxon>Bacteria</taxon>
        <taxon>Pseudomonadati</taxon>
        <taxon>Pseudomonadota</taxon>
        <taxon>Gammaproteobacteria</taxon>
        <taxon>Legionellales</taxon>
        <taxon>Legionellaceae</taxon>
        <taxon>Legionella</taxon>
    </lineage>
</organism>
<dbReference type="LegioList" id="lpl0126"/>